<organism evidence="10 11">
    <name type="scientific">Commensalibacter papalotli</name>
    <name type="common">ex Botero et al. 2024</name>
    <dbReference type="NCBI Taxonomy" id="2972766"/>
    <lineage>
        <taxon>Bacteria</taxon>
        <taxon>Pseudomonadati</taxon>
        <taxon>Pseudomonadota</taxon>
        <taxon>Alphaproteobacteria</taxon>
        <taxon>Acetobacterales</taxon>
        <taxon>Acetobacteraceae</taxon>
    </lineage>
</organism>
<proteinExistence type="inferred from homology"/>
<keyword evidence="11" id="KW-1185">Reference proteome</keyword>
<evidence type="ECO:0000313" key="10">
    <source>
        <dbReference type="EMBL" id="CAI3934016.1"/>
    </source>
</evidence>
<evidence type="ECO:0000256" key="8">
    <source>
        <dbReference type="ARBA" id="ARBA00023239"/>
    </source>
</evidence>
<evidence type="ECO:0000256" key="3">
    <source>
        <dbReference type="ARBA" id="ARBA00007106"/>
    </source>
</evidence>
<protein>
    <recommendedName>
        <fullName evidence="5 9">Alpha-acetolactate decarboxylase</fullName>
        <ecNumber evidence="4 9">4.1.1.5</ecNumber>
    </recommendedName>
</protein>
<dbReference type="Proteomes" id="UP001154272">
    <property type="component" value="Unassembled WGS sequence"/>
</dbReference>
<evidence type="ECO:0000256" key="6">
    <source>
        <dbReference type="ARBA" id="ARBA00022793"/>
    </source>
</evidence>
<evidence type="ECO:0000256" key="7">
    <source>
        <dbReference type="ARBA" id="ARBA00023061"/>
    </source>
</evidence>
<gene>
    <name evidence="10" type="ORF">R83534S58_LOCUS713</name>
</gene>
<evidence type="ECO:0000256" key="1">
    <source>
        <dbReference type="ARBA" id="ARBA00001784"/>
    </source>
</evidence>
<dbReference type="PIRSF" id="PIRSF001332">
    <property type="entry name" value="Acetolac_decarb"/>
    <property type="match status" value="1"/>
</dbReference>
<sequence length="234" mass="26424">MSKIVQFSTIGALMAGHLHGEQAFSKASCGCNFGLGCSADLNGELTIFDGTAYEATAGKTLKTLDFEARVPFIQLTDFKPEQEYLIEHVHHKNIYENLKRFTQPDNIFLAVSLEGVFEQVTFRRPYPSAEGHVRDVKEVAASQKIDTHQYIAGRLIGFWTPEIFGRIAVPGFHFHFLDESNQISGHVLEFYMNQAQLAFEEKQTIEVTNPSSKSYKDLKIDVSLLDDMIQKIEK</sequence>
<dbReference type="EMBL" id="CAMXCH010000001">
    <property type="protein sequence ID" value="CAI3934016.1"/>
    <property type="molecule type" value="Genomic_DNA"/>
</dbReference>
<keyword evidence="8 9" id="KW-0456">Lyase</keyword>
<dbReference type="SUPFAM" id="SSF117856">
    <property type="entry name" value="AF0104/ALDC/Ptd012-like"/>
    <property type="match status" value="1"/>
</dbReference>
<accession>A0ABM9HLG4</accession>
<comment type="similarity">
    <text evidence="3 9">Belongs to the alpha-acetolactate decarboxylase family.</text>
</comment>
<evidence type="ECO:0000313" key="11">
    <source>
        <dbReference type="Proteomes" id="UP001154272"/>
    </source>
</evidence>
<evidence type="ECO:0000256" key="4">
    <source>
        <dbReference type="ARBA" id="ARBA00013204"/>
    </source>
</evidence>
<name>A0ABM9HLG4_9PROT</name>
<dbReference type="Pfam" id="PF03306">
    <property type="entry name" value="AAL_decarboxy"/>
    <property type="match status" value="1"/>
</dbReference>
<evidence type="ECO:0000256" key="2">
    <source>
        <dbReference type="ARBA" id="ARBA00005170"/>
    </source>
</evidence>
<dbReference type="InterPro" id="IPR005128">
    <property type="entry name" value="Acetolactate_a_deCO2ase"/>
</dbReference>
<comment type="caution">
    <text evidence="10">The sequence shown here is derived from an EMBL/GenBank/DDBJ whole genome shotgun (WGS) entry which is preliminary data.</text>
</comment>
<keyword evidence="7 9" id="KW-0005">Acetoin biosynthesis</keyword>
<dbReference type="RefSeq" id="WP_282023502.1">
    <property type="nucleotide sequence ID" value="NZ_CAMXCH010000001.1"/>
</dbReference>
<dbReference type="PANTHER" id="PTHR35524">
    <property type="entry name" value="ALPHA-ACETOLACTATE DECARBOXYLASE"/>
    <property type="match status" value="1"/>
</dbReference>
<dbReference type="PANTHER" id="PTHR35524:SF1">
    <property type="entry name" value="ALPHA-ACETOLACTATE DECARBOXYLASE"/>
    <property type="match status" value="1"/>
</dbReference>
<comment type="pathway">
    <text evidence="2 9">Polyol metabolism; (R,R)-butane-2,3-diol biosynthesis; (R,R)-butane-2,3-diol from pyruvate: step 2/3.</text>
</comment>
<comment type="catalytic activity">
    <reaction evidence="1 9">
        <text>(2S)-2-acetolactate + H(+) = (R)-acetoin + CO2</text>
        <dbReference type="Rhea" id="RHEA:21580"/>
        <dbReference type="ChEBI" id="CHEBI:15378"/>
        <dbReference type="ChEBI" id="CHEBI:15686"/>
        <dbReference type="ChEBI" id="CHEBI:16526"/>
        <dbReference type="ChEBI" id="CHEBI:58476"/>
        <dbReference type="EC" id="4.1.1.5"/>
    </reaction>
</comment>
<dbReference type="Gene3D" id="3.30.1330.80">
    <property type="entry name" value="Hypothetical protein, similar to alpha- acetolactate decarboxylase, domain 2"/>
    <property type="match status" value="2"/>
</dbReference>
<evidence type="ECO:0000256" key="9">
    <source>
        <dbReference type="PIRNR" id="PIRNR001332"/>
    </source>
</evidence>
<keyword evidence="6 9" id="KW-0210">Decarboxylase</keyword>
<reference evidence="10" key="1">
    <citation type="submission" date="2022-10" db="EMBL/GenBank/DDBJ databases">
        <authorList>
            <person name="Botero Cardona J."/>
        </authorList>
    </citation>
    <scope>NUCLEOTIDE SEQUENCE</scope>
    <source>
        <strain evidence="10">R-83534</strain>
    </source>
</reference>
<dbReference type="EC" id="4.1.1.5" evidence="4 9"/>
<evidence type="ECO:0000256" key="5">
    <source>
        <dbReference type="ARBA" id="ARBA00020164"/>
    </source>
</evidence>
<dbReference type="CDD" id="cd17299">
    <property type="entry name" value="acetolactate_decarboxylase"/>
    <property type="match status" value="1"/>
</dbReference>